<dbReference type="HOGENOM" id="CLU_1315215_0_0_1"/>
<keyword evidence="3" id="KW-1185">Reference proteome</keyword>
<dbReference type="Proteomes" id="UP000027195">
    <property type="component" value="Unassembled WGS sequence"/>
</dbReference>
<evidence type="ECO:0000313" key="3">
    <source>
        <dbReference type="Proteomes" id="UP000027195"/>
    </source>
</evidence>
<evidence type="ECO:0000313" key="2">
    <source>
        <dbReference type="EMBL" id="KDQ05886.1"/>
    </source>
</evidence>
<reference evidence="3" key="1">
    <citation type="journal article" date="2014" name="Proc. Natl. Acad. Sci. U.S.A.">
        <title>Extensive sampling of basidiomycete genomes demonstrates inadequacy of the white-rot/brown-rot paradigm for wood decay fungi.</title>
        <authorList>
            <person name="Riley R."/>
            <person name="Salamov A.A."/>
            <person name="Brown D.W."/>
            <person name="Nagy L.G."/>
            <person name="Floudas D."/>
            <person name="Held B.W."/>
            <person name="Levasseur A."/>
            <person name="Lombard V."/>
            <person name="Morin E."/>
            <person name="Otillar R."/>
            <person name="Lindquist E.A."/>
            <person name="Sun H."/>
            <person name="LaButti K.M."/>
            <person name="Schmutz J."/>
            <person name="Jabbour D."/>
            <person name="Luo H."/>
            <person name="Baker S.E."/>
            <person name="Pisabarro A.G."/>
            <person name="Walton J.D."/>
            <person name="Blanchette R.A."/>
            <person name="Henrissat B."/>
            <person name="Martin F."/>
            <person name="Cullen D."/>
            <person name="Hibbett D.S."/>
            <person name="Grigoriev I.V."/>
        </authorList>
    </citation>
    <scope>NUCLEOTIDE SEQUENCE [LARGE SCALE GENOMIC DNA]</scope>
    <source>
        <strain evidence="3">FD-172 SS1</strain>
    </source>
</reference>
<dbReference type="EMBL" id="KL198176">
    <property type="protein sequence ID" value="KDQ05886.1"/>
    <property type="molecule type" value="Genomic_DNA"/>
</dbReference>
<dbReference type="InParanoid" id="A0A067M2U8"/>
<proteinExistence type="predicted"/>
<gene>
    <name evidence="2" type="ORF">BOTBODRAFT_182133</name>
</gene>
<accession>A0A067M2U8</accession>
<sequence>MTTSALEYATSRVARGPPGLDHDYGTFVLATYDAARGGVSLDDHDTTHEAFVIATCDPARGTVSLNDSATPGATRGGPHSNVEESARTPPPAEGPHDPLLFRRFVELWAMIYGFSIEEMPWAALLTLCEVFTSTTQRRLAVTAMARDIPSCLSVEDSNVPRFDIKYIVEKFKEFIALLLLSEMRDRDSQSNIAVHRTTNRTRSTRIRGS</sequence>
<organism evidence="2 3">
    <name type="scientific">Botryobasidium botryosum (strain FD-172 SS1)</name>
    <dbReference type="NCBI Taxonomy" id="930990"/>
    <lineage>
        <taxon>Eukaryota</taxon>
        <taxon>Fungi</taxon>
        <taxon>Dikarya</taxon>
        <taxon>Basidiomycota</taxon>
        <taxon>Agaricomycotina</taxon>
        <taxon>Agaricomycetes</taxon>
        <taxon>Cantharellales</taxon>
        <taxon>Botryobasidiaceae</taxon>
        <taxon>Botryobasidium</taxon>
    </lineage>
</organism>
<feature type="region of interest" description="Disordered" evidence="1">
    <location>
        <begin position="63"/>
        <end position="95"/>
    </location>
</feature>
<dbReference type="AlphaFoldDB" id="A0A067M2U8"/>
<evidence type="ECO:0000256" key="1">
    <source>
        <dbReference type="SAM" id="MobiDB-lite"/>
    </source>
</evidence>
<protein>
    <submittedName>
        <fullName evidence="2">Uncharacterized protein</fullName>
    </submittedName>
</protein>
<name>A0A067M2U8_BOTB1</name>